<reference evidence="9" key="1">
    <citation type="journal article" date="2019" name="Plant J.">
        <title>Chlorella vulgaris genome assembly and annotation reveals the molecular basis for metabolic acclimation to high light conditions.</title>
        <authorList>
            <person name="Cecchin M."/>
            <person name="Marcolungo L."/>
            <person name="Rossato M."/>
            <person name="Girolomoni L."/>
            <person name="Cosentino E."/>
            <person name="Cuine S."/>
            <person name="Li-Beisson Y."/>
            <person name="Delledonne M."/>
            <person name="Ballottari M."/>
        </authorList>
    </citation>
    <scope>NUCLEOTIDE SEQUENCE</scope>
    <source>
        <strain evidence="9">211/11P</strain>
    </source>
</reference>
<evidence type="ECO:0000256" key="1">
    <source>
        <dbReference type="ARBA" id="ARBA00022494"/>
    </source>
</evidence>
<dbReference type="PANTHER" id="PTHR21649">
    <property type="entry name" value="CHLOROPHYLL A/B BINDING PROTEIN"/>
    <property type="match status" value="1"/>
</dbReference>
<feature type="binding site" description="axial binding residue" evidence="6">
    <location>
        <position position="172"/>
    </location>
    <ligand>
        <name>chlorophyll b</name>
        <dbReference type="ChEBI" id="CHEBI:61721"/>
        <label>1</label>
    </ligand>
    <ligandPart>
        <name>Mg</name>
        <dbReference type="ChEBI" id="CHEBI:25107"/>
    </ligandPart>
</feature>
<accession>A0A9D4YVC3</accession>
<dbReference type="GO" id="GO:0009535">
    <property type="term" value="C:chloroplast thylakoid membrane"/>
    <property type="evidence" value="ECO:0007669"/>
    <property type="project" value="UniProtKB-SubCell"/>
</dbReference>
<dbReference type="Gene3D" id="1.10.3460.10">
    <property type="entry name" value="Chlorophyll a/b binding protein domain"/>
    <property type="match status" value="1"/>
</dbReference>
<name>A0A9D4YVC3_CHLVU</name>
<evidence type="ECO:0000256" key="2">
    <source>
        <dbReference type="ARBA" id="ARBA00022528"/>
    </source>
</evidence>
<evidence type="ECO:0000256" key="8">
    <source>
        <dbReference type="SAM" id="MobiDB-lite"/>
    </source>
</evidence>
<dbReference type="GO" id="GO:0009522">
    <property type="term" value="C:photosystem I"/>
    <property type="evidence" value="ECO:0007669"/>
    <property type="project" value="UniProtKB-KW"/>
</dbReference>
<feature type="binding site" evidence="6">
    <location>
        <position position="298"/>
    </location>
    <ligand>
        <name>chlorophyll a</name>
        <dbReference type="ChEBI" id="CHEBI:58416"/>
        <label>1</label>
    </ligand>
</feature>
<protein>
    <recommendedName>
        <fullName evidence="7">Chlorophyll a-b binding protein, chloroplastic</fullName>
    </recommendedName>
</protein>
<evidence type="ECO:0000256" key="3">
    <source>
        <dbReference type="ARBA" id="ARBA00022531"/>
    </source>
</evidence>
<feature type="binding site" description="axial binding residue" evidence="6">
    <location>
        <position position="245"/>
    </location>
    <ligand>
        <name>chlorophyll b</name>
        <dbReference type="ChEBI" id="CHEBI:61721"/>
        <label>1</label>
    </ligand>
    <ligandPart>
        <name>Mg</name>
        <dbReference type="ChEBI" id="CHEBI:25107"/>
    </ligandPart>
</feature>
<feature type="binding site" description="axial binding residue" evidence="6">
    <location>
        <position position="237"/>
    </location>
    <ligand>
        <name>chlorophyll b</name>
        <dbReference type="ChEBI" id="CHEBI:61721"/>
        <label>1</label>
    </ligand>
    <ligandPart>
        <name>Mg</name>
        <dbReference type="ChEBI" id="CHEBI:25107"/>
    </ligandPart>
</feature>
<organism evidence="9 10">
    <name type="scientific">Chlorella vulgaris</name>
    <name type="common">Green alga</name>
    <dbReference type="NCBI Taxonomy" id="3077"/>
    <lineage>
        <taxon>Eukaryota</taxon>
        <taxon>Viridiplantae</taxon>
        <taxon>Chlorophyta</taxon>
        <taxon>core chlorophytes</taxon>
        <taxon>Trebouxiophyceae</taxon>
        <taxon>Chlorellales</taxon>
        <taxon>Chlorellaceae</taxon>
        <taxon>Chlorella clade</taxon>
        <taxon>Chlorella</taxon>
    </lineage>
</organism>
<comment type="similarity">
    <text evidence="7">Belongs to the light-harvesting chlorophyll a/b-binding (LHC) protein family.</text>
</comment>
<feature type="binding site" evidence="6">
    <location>
        <position position="170"/>
    </location>
    <ligand>
        <name>chlorophyll a</name>
        <dbReference type="ChEBI" id="CHEBI:58416"/>
        <label>1</label>
    </ligand>
</feature>
<keyword evidence="10" id="KW-1185">Reference proteome</keyword>
<feature type="binding site" evidence="6">
    <location>
        <position position="310"/>
    </location>
    <ligand>
        <name>chlorophyll a</name>
        <dbReference type="ChEBI" id="CHEBI:58416"/>
        <label>1</label>
    </ligand>
</feature>
<keyword evidence="7" id="KW-0793">Thylakoid</keyword>
<keyword evidence="4 7" id="KW-0934">Plastid</keyword>
<sequence length="332" mass="36200">MRRLPAQTHRATQLRSAQALCIHSFRLLGKKRGDTRPAAHRRRGQQVCPRATLNVEAVKDVAGLVLFSALPFVAVQALADSQYGKELLENVNAQKPVLQKQAQQREEERRRARQQSPWFGNGRPLWLGPLSQQPPAHLSGELPGDYGFDPAGLGRHSAQLSKFVELELLHARWAMLGALGALIPEVLQLTGATTFLEDRWWNVGYVKLTSDEELAYLGIPGLRIAGGSGVAIIALCQVLLMFGPEYARSCGIAALEPLGIFLPGDKNYPGGWVFDPLNLSGDAESYEAMRVREIKNGRLAMVAWLGFAAQAAVTRQGPVQNLLDSLPGAAST</sequence>
<feature type="binding site" evidence="6">
    <location>
        <position position="293"/>
    </location>
    <ligand>
        <name>chlorophyll a</name>
        <dbReference type="ChEBI" id="CHEBI:58416"/>
        <label>1</label>
    </ligand>
</feature>
<evidence type="ECO:0000313" key="10">
    <source>
        <dbReference type="Proteomes" id="UP001055712"/>
    </source>
</evidence>
<dbReference type="GO" id="GO:0016168">
    <property type="term" value="F:chlorophyll binding"/>
    <property type="evidence" value="ECO:0007669"/>
    <property type="project" value="UniProtKB-KW"/>
</dbReference>
<keyword evidence="7" id="KW-0604">Photosystem II</keyword>
<dbReference type="EMBL" id="SIDB01000009">
    <property type="protein sequence ID" value="KAI3428159.1"/>
    <property type="molecule type" value="Genomic_DNA"/>
</dbReference>
<keyword evidence="5 7" id="KW-0157">Chromophore</keyword>
<evidence type="ECO:0000313" key="9">
    <source>
        <dbReference type="EMBL" id="KAI3428159.1"/>
    </source>
</evidence>
<keyword evidence="2 7" id="KW-0150">Chloroplast</keyword>
<dbReference type="Proteomes" id="UP001055712">
    <property type="component" value="Unassembled WGS sequence"/>
</dbReference>
<dbReference type="SUPFAM" id="SSF103511">
    <property type="entry name" value="Chlorophyll a-b binding protein"/>
    <property type="match status" value="1"/>
</dbReference>
<evidence type="ECO:0000256" key="4">
    <source>
        <dbReference type="ARBA" id="ARBA00022640"/>
    </source>
</evidence>
<gene>
    <name evidence="9" type="ORF">D9Q98_006543</name>
</gene>
<dbReference type="FunFam" id="1.10.3460.10:FF:000009">
    <property type="entry name" value="Chlorophyll a-b binding protein, chloroplastic"/>
    <property type="match status" value="1"/>
</dbReference>
<feature type="binding site" evidence="6">
    <location>
        <position position="258"/>
    </location>
    <ligand>
        <name>chlorophyll a</name>
        <dbReference type="ChEBI" id="CHEBI:58416"/>
        <label>6</label>
    </ligand>
</feature>
<keyword evidence="1 6" id="KW-0148">Chlorophyll</keyword>
<feature type="binding site" evidence="6">
    <location>
        <position position="296"/>
    </location>
    <ligand>
        <name>chlorophyll a</name>
        <dbReference type="ChEBI" id="CHEBI:58416"/>
        <label>1</label>
    </ligand>
</feature>
<dbReference type="AlphaFoldDB" id="A0A9D4YVC3"/>
<dbReference type="OrthoDB" id="423598at2759"/>
<keyword evidence="3 7" id="KW-0602">Photosynthesis</keyword>
<proteinExistence type="inferred from homology"/>
<dbReference type="InterPro" id="IPR001344">
    <property type="entry name" value="Chloro_AB-bd_pln"/>
</dbReference>
<evidence type="ECO:0000256" key="5">
    <source>
        <dbReference type="ARBA" id="ARBA00022991"/>
    </source>
</evidence>
<dbReference type="InterPro" id="IPR022796">
    <property type="entry name" value="Chloroa_b-bind"/>
</dbReference>
<dbReference type="GO" id="GO:0009523">
    <property type="term" value="C:photosystem II"/>
    <property type="evidence" value="ECO:0007669"/>
    <property type="project" value="UniProtKB-KW"/>
</dbReference>
<evidence type="ECO:0000256" key="6">
    <source>
        <dbReference type="PIRSR" id="PIRSR601344-1"/>
    </source>
</evidence>
<evidence type="ECO:0000256" key="7">
    <source>
        <dbReference type="RuleBase" id="RU363080"/>
    </source>
</evidence>
<dbReference type="Pfam" id="PF00504">
    <property type="entry name" value="Chloroa_b-bind"/>
    <property type="match status" value="1"/>
</dbReference>
<feature type="binding site" description="axial binding residue" evidence="6">
    <location>
        <position position="217"/>
    </location>
    <ligand>
        <name>chlorophyll a</name>
        <dbReference type="ChEBI" id="CHEBI:58416"/>
        <label>3</label>
    </ligand>
    <ligandPart>
        <name>Mg</name>
        <dbReference type="ChEBI" id="CHEBI:25107"/>
    </ligandPart>
</feature>
<comment type="function">
    <text evidence="7">The light-harvesting complex (LHC) functions as a light receptor, it captures and delivers excitation energy to photosystems with which it is closely associated.</text>
</comment>
<keyword evidence="7" id="KW-0603">Photosystem I</keyword>
<comment type="caution">
    <text evidence="9">The sequence shown here is derived from an EMBL/GenBank/DDBJ whole genome shotgun (WGS) entry which is preliminary data.</text>
</comment>
<feature type="region of interest" description="Disordered" evidence="8">
    <location>
        <begin position="98"/>
        <end position="120"/>
    </location>
</feature>
<dbReference type="GO" id="GO:0009765">
    <property type="term" value="P:photosynthesis, light harvesting"/>
    <property type="evidence" value="ECO:0007669"/>
    <property type="project" value="InterPro"/>
</dbReference>
<comment type="subcellular location">
    <subcellularLocation>
        <location evidence="7">Plastid</location>
        <location evidence="7">Chloroplast thylakoid membrane</location>
    </subcellularLocation>
</comment>
<reference evidence="9" key="2">
    <citation type="submission" date="2020-11" db="EMBL/GenBank/DDBJ databases">
        <authorList>
            <person name="Cecchin M."/>
            <person name="Marcolungo L."/>
            <person name="Rossato M."/>
            <person name="Girolomoni L."/>
            <person name="Cosentino E."/>
            <person name="Cuine S."/>
            <person name="Li-Beisson Y."/>
            <person name="Delledonne M."/>
            <person name="Ballottari M."/>
        </authorList>
    </citation>
    <scope>NUCLEOTIDE SEQUENCE</scope>
    <source>
        <strain evidence="9">211/11P</strain>
        <tissue evidence="9">Whole cell</tissue>
    </source>
</reference>
<feature type="binding site" evidence="6">
    <location>
        <position position="167"/>
    </location>
    <ligand>
        <name>chlorophyll a</name>
        <dbReference type="ChEBI" id="CHEBI:58416"/>
        <label>1</label>
    </ligand>
</feature>